<evidence type="ECO:0000313" key="1">
    <source>
        <dbReference type="EMBL" id="CAD8056667.1"/>
    </source>
</evidence>
<reference evidence="1" key="1">
    <citation type="submission" date="2021-01" db="EMBL/GenBank/DDBJ databases">
        <authorList>
            <consortium name="Genoscope - CEA"/>
            <person name="William W."/>
        </authorList>
    </citation>
    <scope>NUCLEOTIDE SEQUENCE</scope>
</reference>
<dbReference type="EMBL" id="CAJJDN010000010">
    <property type="protein sequence ID" value="CAD8056667.1"/>
    <property type="molecule type" value="Genomic_DNA"/>
</dbReference>
<protein>
    <submittedName>
        <fullName evidence="1">Uncharacterized protein</fullName>
    </submittedName>
</protein>
<proteinExistence type="predicted"/>
<dbReference type="Proteomes" id="UP000692954">
    <property type="component" value="Unassembled WGS sequence"/>
</dbReference>
<accession>A0A8S1KPG4</accession>
<gene>
    <name evidence="1" type="ORF">PSON_ATCC_30995.1.T0100391</name>
</gene>
<organism evidence="1 2">
    <name type="scientific">Paramecium sonneborni</name>
    <dbReference type="NCBI Taxonomy" id="65129"/>
    <lineage>
        <taxon>Eukaryota</taxon>
        <taxon>Sar</taxon>
        <taxon>Alveolata</taxon>
        <taxon>Ciliophora</taxon>
        <taxon>Intramacronucleata</taxon>
        <taxon>Oligohymenophorea</taxon>
        <taxon>Peniculida</taxon>
        <taxon>Parameciidae</taxon>
        <taxon>Paramecium</taxon>
    </lineage>
</organism>
<name>A0A8S1KPG4_9CILI</name>
<comment type="caution">
    <text evidence="1">The sequence shown here is derived from an EMBL/GenBank/DDBJ whole genome shotgun (WGS) entry which is preliminary data.</text>
</comment>
<sequence>MLIGQCSQNKWNFKILRIKKLKNLQKVKVYTLLEVILNRYSIQNYNYDQLQIGLNNYQDDKDNEDYIYLILLNETAQSQKIQQKFCIIQIVLQLEWRQQL</sequence>
<keyword evidence="2" id="KW-1185">Reference proteome</keyword>
<evidence type="ECO:0000313" key="2">
    <source>
        <dbReference type="Proteomes" id="UP000692954"/>
    </source>
</evidence>
<dbReference type="AlphaFoldDB" id="A0A8S1KPG4"/>